<accession>A0A841APL6</accession>
<evidence type="ECO:0000313" key="6">
    <source>
        <dbReference type="EMBL" id="MBB5850739.1"/>
    </source>
</evidence>
<dbReference type="RefSeq" id="WP_184891963.1">
    <property type="nucleotide sequence ID" value="NZ_JACHMX010000001.1"/>
</dbReference>
<evidence type="ECO:0000256" key="3">
    <source>
        <dbReference type="ARBA" id="ARBA00023163"/>
    </source>
</evidence>
<keyword evidence="2 4" id="KW-0238">DNA-binding</keyword>
<dbReference type="EMBL" id="JACHMX010000001">
    <property type="protein sequence ID" value="MBB5850739.1"/>
    <property type="molecule type" value="Genomic_DNA"/>
</dbReference>
<dbReference type="SUPFAM" id="SSF46689">
    <property type="entry name" value="Homeodomain-like"/>
    <property type="match status" value="1"/>
</dbReference>
<dbReference type="Gene3D" id="1.10.357.10">
    <property type="entry name" value="Tetracycline Repressor, domain 2"/>
    <property type="match status" value="1"/>
</dbReference>
<name>A0A841APL6_9PSEU</name>
<dbReference type="PANTHER" id="PTHR30055">
    <property type="entry name" value="HTH-TYPE TRANSCRIPTIONAL REGULATOR RUTR"/>
    <property type="match status" value="1"/>
</dbReference>
<keyword evidence="3" id="KW-0804">Transcription</keyword>
<evidence type="ECO:0000256" key="2">
    <source>
        <dbReference type="ARBA" id="ARBA00023125"/>
    </source>
</evidence>
<dbReference type="Proteomes" id="UP000580861">
    <property type="component" value="Unassembled WGS sequence"/>
</dbReference>
<feature type="domain" description="HTH tetR-type" evidence="5">
    <location>
        <begin position="13"/>
        <end position="71"/>
    </location>
</feature>
<protein>
    <submittedName>
        <fullName evidence="6">AcrR family transcriptional regulator</fullName>
    </submittedName>
</protein>
<reference evidence="6 7" key="1">
    <citation type="submission" date="2020-08" db="EMBL/GenBank/DDBJ databases">
        <title>Sequencing the genomes of 1000 actinobacteria strains.</title>
        <authorList>
            <person name="Klenk H.-P."/>
        </authorList>
    </citation>
    <scope>NUCLEOTIDE SEQUENCE [LARGE SCALE GENOMIC DNA]</scope>
    <source>
        <strain evidence="6 7">DSM 45272</strain>
    </source>
</reference>
<organism evidence="6 7">
    <name type="scientific">Amycolatopsis umgeniensis</name>
    <dbReference type="NCBI Taxonomy" id="336628"/>
    <lineage>
        <taxon>Bacteria</taxon>
        <taxon>Bacillati</taxon>
        <taxon>Actinomycetota</taxon>
        <taxon>Actinomycetes</taxon>
        <taxon>Pseudonocardiales</taxon>
        <taxon>Pseudonocardiaceae</taxon>
        <taxon>Amycolatopsis</taxon>
    </lineage>
</organism>
<dbReference type="Pfam" id="PF00440">
    <property type="entry name" value="TetR_N"/>
    <property type="match status" value="1"/>
</dbReference>
<dbReference type="InterPro" id="IPR009057">
    <property type="entry name" value="Homeodomain-like_sf"/>
</dbReference>
<evidence type="ECO:0000313" key="7">
    <source>
        <dbReference type="Proteomes" id="UP000580861"/>
    </source>
</evidence>
<dbReference type="InterPro" id="IPR001647">
    <property type="entry name" value="HTH_TetR"/>
</dbReference>
<sequence>MSEGVATETGVRARTRRAILDAAIEKLTKQPSATLADIAAAANVGRTTVHRYFAERSDLIDAISHDALDKISQGTERARLDEGPAPAALARLCQEYFEHADVFQLLFTMPDLMTRPEWEEESEDDRDLLRLVERGHREGTIDPAMTKEWLLQLLWSLLYTAWEMVREKTPKHEALTLCLRSLEKVIAIG</sequence>
<comment type="caution">
    <text evidence="6">The sequence shown here is derived from an EMBL/GenBank/DDBJ whole genome shotgun (WGS) entry which is preliminary data.</text>
</comment>
<dbReference type="GO" id="GO:0000976">
    <property type="term" value="F:transcription cis-regulatory region binding"/>
    <property type="evidence" value="ECO:0007669"/>
    <property type="project" value="TreeGrafter"/>
</dbReference>
<dbReference type="PANTHER" id="PTHR30055:SF234">
    <property type="entry name" value="HTH-TYPE TRANSCRIPTIONAL REGULATOR BETI"/>
    <property type="match status" value="1"/>
</dbReference>
<feature type="DNA-binding region" description="H-T-H motif" evidence="4">
    <location>
        <begin position="34"/>
        <end position="53"/>
    </location>
</feature>
<evidence type="ECO:0000256" key="4">
    <source>
        <dbReference type="PROSITE-ProRule" id="PRU00335"/>
    </source>
</evidence>
<dbReference type="InterPro" id="IPR050109">
    <property type="entry name" value="HTH-type_TetR-like_transc_reg"/>
</dbReference>
<evidence type="ECO:0000256" key="1">
    <source>
        <dbReference type="ARBA" id="ARBA00023015"/>
    </source>
</evidence>
<dbReference type="GO" id="GO:0003700">
    <property type="term" value="F:DNA-binding transcription factor activity"/>
    <property type="evidence" value="ECO:0007669"/>
    <property type="project" value="TreeGrafter"/>
</dbReference>
<proteinExistence type="predicted"/>
<keyword evidence="7" id="KW-1185">Reference proteome</keyword>
<dbReference type="AlphaFoldDB" id="A0A841APL6"/>
<keyword evidence="1" id="KW-0805">Transcription regulation</keyword>
<gene>
    <name evidence="6" type="ORF">HDA45_000826</name>
</gene>
<dbReference type="PROSITE" id="PS50977">
    <property type="entry name" value="HTH_TETR_2"/>
    <property type="match status" value="1"/>
</dbReference>
<evidence type="ECO:0000259" key="5">
    <source>
        <dbReference type="PROSITE" id="PS50977"/>
    </source>
</evidence>